<dbReference type="Gene3D" id="3.10.620.30">
    <property type="match status" value="1"/>
</dbReference>
<dbReference type="Pfam" id="PF08379">
    <property type="entry name" value="Bact_transglu_N"/>
    <property type="match status" value="1"/>
</dbReference>
<dbReference type="PANTHER" id="PTHR33490">
    <property type="entry name" value="BLR5614 PROTEIN-RELATED"/>
    <property type="match status" value="1"/>
</dbReference>
<dbReference type="InterPro" id="IPR002931">
    <property type="entry name" value="Transglutaminase-like"/>
</dbReference>
<dbReference type="RefSeq" id="WP_064274711.1">
    <property type="nucleotide sequence ID" value="NZ_LUTU01000008.1"/>
</dbReference>
<evidence type="ECO:0000259" key="1">
    <source>
        <dbReference type="SMART" id="SM00460"/>
    </source>
</evidence>
<dbReference type="InterPro" id="IPR013589">
    <property type="entry name" value="Bac_transglu_N"/>
</dbReference>
<accession>A0A1B6VKA7</accession>
<dbReference type="OrthoDB" id="9804023at2"/>
<protein>
    <submittedName>
        <fullName evidence="2">Transglutaminase</fullName>
    </submittedName>
</protein>
<dbReference type="SUPFAM" id="SSF54001">
    <property type="entry name" value="Cysteine proteinases"/>
    <property type="match status" value="1"/>
</dbReference>
<dbReference type="Proteomes" id="UP000077786">
    <property type="component" value="Unassembled WGS sequence"/>
</dbReference>
<evidence type="ECO:0000313" key="2">
    <source>
        <dbReference type="EMBL" id="OAJ67417.1"/>
    </source>
</evidence>
<name>A0A1B6VKA7_9PROT</name>
<dbReference type="SMART" id="SM00460">
    <property type="entry name" value="TGc"/>
    <property type="match status" value="1"/>
</dbReference>
<evidence type="ECO:0000313" key="3">
    <source>
        <dbReference type="Proteomes" id="UP000077786"/>
    </source>
</evidence>
<dbReference type="PANTHER" id="PTHR33490:SF1">
    <property type="entry name" value="SLL1233 PROTEIN"/>
    <property type="match status" value="1"/>
</dbReference>
<feature type="domain" description="Transglutaminase-like" evidence="1">
    <location>
        <begin position="163"/>
        <end position="233"/>
    </location>
</feature>
<dbReference type="EMBL" id="LUTU01000008">
    <property type="protein sequence ID" value="OAJ67417.1"/>
    <property type="molecule type" value="Genomic_DNA"/>
</dbReference>
<reference evidence="2 3" key="1">
    <citation type="submission" date="2016-03" db="EMBL/GenBank/DDBJ databases">
        <title>Draft genome sequence of Gluconobacter cerinus strain CECT 9110.</title>
        <authorList>
            <person name="Sainz F."/>
            <person name="Mas A."/>
            <person name="Torija M.J."/>
        </authorList>
    </citation>
    <scope>NUCLEOTIDE SEQUENCE [LARGE SCALE GENOMIC DNA]</scope>
    <source>
        <strain evidence="2 3">CECT 9110</strain>
    </source>
</reference>
<organism evidence="2 3">
    <name type="scientific">Gluconobacter cerinus</name>
    <dbReference type="NCBI Taxonomy" id="38307"/>
    <lineage>
        <taxon>Bacteria</taxon>
        <taxon>Pseudomonadati</taxon>
        <taxon>Pseudomonadota</taxon>
        <taxon>Alphaproteobacteria</taxon>
        <taxon>Acetobacterales</taxon>
        <taxon>Acetobacteraceae</taxon>
        <taxon>Gluconobacter</taxon>
    </lineage>
</organism>
<proteinExistence type="predicted"/>
<gene>
    <name evidence="2" type="ORF">A0123_02016</name>
</gene>
<dbReference type="AlphaFoldDB" id="A0A1B6VKA7"/>
<dbReference type="InterPro" id="IPR038765">
    <property type="entry name" value="Papain-like_cys_pep_sf"/>
</dbReference>
<dbReference type="Pfam" id="PF01841">
    <property type="entry name" value="Transglut_core"/>
    <property type="match status" value="1"/>
</dbReference>
<dbReference type="PATRIC" id="fig|38307.3.peg.2080"/>
<sequence length="282" mass="31362">MNTLVTLRHHTSYRYDRPVFLGPQTIRLRPPVNARSPVLTYALNVGPGEGQIAWRLDTHENTVAEAIFAEQVSHFDIEVRMTVDITPYDPFQTGGQPLSQTPDNPAYRVATSDPDLLDGFLGGQFVSAGETDLARLIWLNRRLAHSLHYKTRMEPGTWAPAETLSRLTGSCRDSAWLMIAFARRLGFAARFVSGYLIQPKPLDTGSQTLTCDLHAWAEIWVPESGWFGFDTTSGLVTAQNHIPLAVSATPEEAAPVSGLLDHCQARFDVLMEAQHLHRETNT</sequence>
<comment type="caution">
    <text evidence="2">The sequence shown here is derived from an EMBL/GenBank/DDBJ whole genome shotgun (WGS) entry which is preliminary data.</text>
</comment>